<dbReference type="AlphaFoldDB" id="A0A5N0EBS8"/>
<organism evidence="1 2">
    <name type="scientific">Nocardia colli</name>
    <dbReference type="NCBI Taxonomy" id="2545717"/>
    <lineage>
        <taxon>Bacteria</taxon>
        <taxon>Bacillati</taxon>
        <taxon>Actinomycetota</taxon>
        <taxon>Actinomycetes</taxon>
        <taxon>Mycobacteriales</taxon>
        <taxon>Nocardiaceae</taxon>
        <taxon>Nocardia</taxon>
    </lineage>
</organism>
<dbReference type="EMBL" id="VXLC01000015">
    <property type="protein sequence ID" value="KAA8885595.1"/>
    <property type="molecule type" value="Genomic_DNA"/>
</dbReference>
<proteinExistence type="predicted"/>
<keyword evidence="2" id="KW-1185">Reference proteome</keyword>
<keyword evidence="1" id="KW-0560">Oxidoreductase</keyword>
<dbReference type="RefSeq" id="WP_150405153.1">
    <property type="nucleotide sequence ID" value="NZ_VXLC01000015.1"/>
</dbReference>
<dbReference type="InterPro" id="IPR018724">
    <property type="entry name" value="2OG-Fe_dioxygenase"/>
</dbReference>
<gene>
    <name evidence="1" type="ORF">F3087_28605</name>
</gene>
<accession>A0A5N0EBS8</accession>
<keyword evidence="1" id="KW-0223">Dioxygenase</keyword>
<dbReference type="Gene3D" id="2.60.120.620">
    <property type="entry name" value="q2cbj1_9rhob like domain"/>
    <property type="match status" value="1"/>
</dbReference>
<dbReference type="Pfam" id="PF10014">
    <property type="entry name" value="2OG-Fe_Oxy_2"/>
    <property type="match status" value="1"/>
</dbReference>
<comment type="caution">
    <text evidence="1">The sequence shown here is derived from an EMBL/GenBank/DDBJ whole genome shotgun (WGS) entry which is preliminary data.</text>
</comment>
<dbReference type="OrthoDB" id="6681382at2"/>
<protein>
    <submittedName>
        <fullName evidence="1">2OG-Fe dioxygenase family protein</fullName>
    </submittedName>
</protein>
<evidence type="ECO:0000313" key="1">
    <source>
        <dbReference type="EMBL" id="KAA8885595.1"/>
    </source>
</evidence>
<evidence type="ECO:0000313" key="2">
    <source>
        <dbReference type="Proteomes" id="UP000323876"/>
    </source>
</evidence>
<dbReference type="Proteomes" id="UP000323876">
    <property type="component" value="Unassembled WGS sequence"/>
</dbReference>
<dbReference type="GO" id="GO:0051213">
    <property type="term" value="F:dioxygenase activity"/>
    <property type="evidence" value="ECO:0007669"/>
    <property type="project" value="UniProtKB-KW"/>
</dbReference>
<sequence>MDDSDRAFEHAVVADGTALGSPRTDDFTRHGWAHGRLRVRTEGPGWKQFASAWDDLVPDAYLDSARCRRNRRYGRVLAHRDGTLEPLHGSQFFQSKAVNPVFGGQLRVFEPLSEAAFASLEFAEILRESVVFVNRVAGTHDWELGIHFIRVIAEPHQGADPAPEGRHSDGHAYVSIHLIGRHQCVGGENQVFRRGLPDSEYAVTMTEPLEVLMLSDTTMEHGVSEIRAMDPSLSGWRDTLIVDFNIVLDPAEVPGRTHSSMH</sequence>
<reference evidence="1 2" key="1">
    <citation type="submission" date="2019-09" db="EMBL/GenBank/DDBJ databases">
        <authorList>
            <person name="Wang X."/>
        </authorList>
    </citation>
    <scope>NUCLEOTIDE SEQUENCE [LARGE SCALE GENOMIC DNA]</scope>
    <source>
        <strain evidence="1 2">CICC 11023</strain>
    </source>
</reference>
<name>A0A5N0EBS8_9NOCA</name>